<reference evidence="3 4" key="2">
    <citation type="submission" date="2008-10" db="EMBL/GenBank/DDBJ databases">
        <authorList>
            <person name="Fulton L."/>
            <person name="Clifton S."/>
            <person name="Fulton B."/>
            <person name="Xu J."/>
            <person name="Minx P."/>
            <person name="Pepin K.H."/>
            <person name="Johnson M."/>
            <person name="Bhonagiri V."/>
            <person name="Nash W.E."/>
            <person name="Mardis E.R."/>
            <person name="Wilson R.K."/>
        </authorList>
    </citation>
    <scope>NUCLEOTIDE SEQUENCE [LARGE SCALE GENOMIC DNA]</scope>
    <source>
        <strain evidence="3 4">ATCC 29098</strain>
    </source>
</reference>
<comment type="caution">
    <text evidence="3">The sequence shown here is derived from an EMBL/GenBank/DDBJ whole genome shotgun (WGS) entry which is preliminary data.</text>
</comment>
<dbReference type="Gene3D" id="2.40.30.10">
    <property type="entry name" value="Translation factors"/>
    <property type="match status" value="1"/>
</dbReference>
<dbReference type="Gene3D" id="3.40.50.80">
    <property type="entry name" value="Nucleotide-binding domain of ferredoxin-NADP reductase (FNR) module"/>
    <property type="match status" value="1"/>
</dbReference>
<dbReference type="PANTHER" id="PTHR43513:SF3">
    <property type="entry name" value="DIHYDROOROTATE DEHYDROGENASE B (NAD(+)), ELECTRON TRANSFER SUBUNIT-RELATED"/>
    <property type="match status" value="1"/>
</dbReference>
<dbReference type="GO" id="GO:0006221">
    <property type="term" value="P:pyrimidine nucleotide biosynthetic process"/>
    <property type="evidence" value="ECO:0007669"/>
    <property type="project" value="InterPro"/>
</dbReference>
<dbReference type="SUPFAM" id="SSF63380">
    <property type="entry name" value="Riboflavin synthase domain-like"/>
    <property type="match status" value="1"/>
</dbReference>
<keyword evidence="1" id="KW-0411">Iron-sulfur</keyword>
<dbReference type="GO" id="GO:0046872">
    <property type="term" value="F:metal ion binding"/>
    <property type="evidence" value="ECO:0007669"/>
    <property type="project" value="UniProtKB-KW"/>
</dbReference>
<keyword evidence="1" id="KW-0479">Metal-binding</keyword>
<dbReference type="PIRSF" id="PIRSF006816">
    <property type="entry name" value="Cyc3_hyd_g"/>
    <property type="match status" value="1"/>
</dbReference>
<dbReference type="eggNOG" id="COG0543">
    <property type="taxonomic scope" value="Bacteria"/>
</dbReference>
<dbReference type="SUPFAM" id="SSF52343">
    <property type="entry name" value="Ferredoxin reductase-like, C-terminal NADP-linked domain"/>
    <property type="match status" value="1"/>
</dbReference>
<evidence type="ECO:0000313" key="4">
    <source>
        <dbReference type="Proteomes" id="UP000003676"/>
    </source>
</evidence>
<dbReference type="CDD" id="cd06219">
    <property type="entry name" value="DHOD_e_trans_like1"/>
    <property type="match status" value="1"/>
</dbReference>
<organism evidence="3 4">
    <name type="scientific">Desulfovibrio piger ATCC 29098</name>
    <dbReference type="NCBI Taxonomy" id="411464"/>
    <lineage>
        <taxon>Bacteria</taxon>
        <taxon>Pseudomonadati</taxon>
        <taxon>Thermodesulfobacteriota</taxon>
        <taxon>Desulfovibrionia</taxon>
        <taxon>Desulfovibrionales</taxon>
        <taxon>Desulfovibrionaceae</taxon>
        <taxon>Desulfovibrio</taxon>
    </lineage>
</organism>
<dbReference type="PROSITE" id="PS51384">
    <property type="entry name" value="FAD_FR"/>
    <property type="match status" value="1"/>
</dbReference>
<dbReference type="InterPro" id="IPR017938">
    <property type="entry name" value="Riboflavin_synthase-like_b-brl"/>
</dbReference>
<keyword evidence="1" id="KW-0001">2Fe-2S</keyword>
<feature type="binding site" evidence="1">
    <location>
        <position position="250"/>
    </location>
    <ligand>
        <name>[2Fe-2S] cluster</name>
        <dbReference type="ChEBI" id="CHEBI:190135"/>
    </ligand>
</feature>
<dbReference type="Proteomes" id="UP000003676">
    <property type="component" value="Unassembled WGS sequence"/>
</dbReference>
<dbReference type="Pfam" id="PF00175">
    <property type="entry name" value="NAD_binding_1"/>
    <property type="match status" value="1"/>
</dbReference>
<accession>B6WWD9</accession>
<dbReference type="PANTHER" id="PTHR43513">
    <property type="entry name" value="DIHYDROOROTATE DEHYDROGENASE B (NAD(+)), ELECTRON TRANSFER SUBUNIT"/>
    <property type="match status" value="1"/>
</dbReference>
<gene>
    <name evidence="3" type="ORF">DESPIG_02407</name>
</gene>
<dbReference type="Pfam" id="PF10418">
    <property type="entry name" value="DHODB_Fe-S_bind"/>
    <property type="match status" value="1"/>
</dbReference>
<dbReference type="InterPro" id="IPR050353">
    <property type="entry name" value="PyrK_electron_transfer"/>
</dbReference>
<dbReference type="NCBIfam" id="NF004862">
    <property type="entry name" value="PRK06222.1"/>
    <property type="match status" value="1"/>
</dbReference>
<name>B6WWD9_9BACT</name>
<evidence type="ECO:0000313" key="3">
    <source>
        <dbReference type="EMBL" id="EEB32694.1"/>
    </source>
</evidence>
<feature type="domain" description="FAD-binding FR-type" evidence="2">
    <location>
        <begin position="21"/>
        <end position="120"/>
    </location>
</feature>
<feature type="binding site" evidence="1">
    <location>
        <position position="247"/>
    </location>
    <ligand>
        <name>[2Fe-2S] cluster</name>
        <dbReference type="ChEBI" id="CHEBI:190135"/>
    </ligand>
</feature>
<dbReference type="InterPro" id="IPR001433">
    <property type="entry name" value="OxRdtase_FAD/NAD-bd"/>
</dbReference>
<evidence type="ECO:0000259" key="2">
    <source>
        <dbReference type="PROSITE" id="PS51384"/>
    </source>
</evidence>
<dbReference type="GO" id="GO:0004324">
    <property type="term" value="F:ferredoxin-NADP+ reductase activity"/>
    <property type="evidence" value="ECO:0007669"/>
    <property type="project" value="UniProtKB-EC"/>
</dbReference>
<evidence type="ECO:0000256" key="1">
    <source>
        <dbReference type="PIRSR" id="PIRSR006816-2"/>
    </source>
</evidence>
<dbReference type="HOGENOM" id="CLU_003827_1_0_7"/>
<sequence length="302" mass="32499">MQAVKSLGKLALSIIPQQECRNIMPTPILEKESLIPGKTSKLVLHAPAIASHARPGHFVMLRMSPTGERIPLTIADTDAEKGTITIVYLVMGKSTAILEDLKAGDEILDVCGPLGKPTHIEKKGTVICVGGGTGIAAMHHIAKGHSRIGNKVVGIIGARNKDLLLFEKELASFVDELLISTDDGSYGHKGLVTDLLRDRLESDKDVFEVVAVGPVPMMAAVANTTRPYGVHTTVSLNPIMVDGIGMCGACRVTVDGKTKFACVDGPEFDGHKVDFDELRRRLGAYRDQEKVSIDQYRSTHGN</sequence>
<dbReference type="AlphaFoldDB" id="B6WWD9"/>
<dbReference type="GO" id="GO:0051537">
    <property type="term" value="F:2 iron, 2 sulfur cluster binding"/>
    <property type="evidence" value="ECO:0007669"/>
    <property type="project" value="UniProtKB-KW"/>
</dbReference>
<dbReference type="EMBL" id="ABXU01000071">
    <property type="protein sequence ID" value="EEB32694.1"/>
    <property type="molecule type" value="Genomic_DNA"/>
</dbReference>
<reference evidence="3 4" key="1">
    <citation type="submission" date="2008-10" db="EMBL/GenBank/DDBJ databases">
        <title>Draft genome sequence of Desulvovibrio piger (ATCC 29098).</title>
        <authorList>
            <person name="Sudarsanam P."/>
            <person name="Ley R."/>
            <person name="Guruge J."/>
            <person name="Turnbaugh P.J."/>
            <person name="Mahowald M."/>
            <person name="Liep D."/>
            <person name="Gordon J."/>
        </authorList>
    </citation>
    <scope>NUCLEOTIDE SEQUENCE [LARGE SCALE GENOMIC DNA]</scope>
    <source>
        <strain evidence="3 4">ATCC 29098</strain>
    </source>
</reference>
<dbReference type="InterPro" id="IPR039261">
    <property type="entry name" value="FNR_nucleotide-bd"/>
</dbReference>
<dbReference type="STRING" id="901.DESPIGER_2295"/>
<keyword evidence="1" id="KW-0408">Iron</keyword>
<dbReference type="InterPro" id="IPR019480">
    <property type="entry name" value="Dihydroorotate_DH_Fe-S-bd"/>
</dbReference>
<keyword evidence="3" id="KW-0560">Oxidoreductase</keyword>
<comment type="cofactor">
    <cofactor evidence="1">
        <name>[2Fe-2S] cluster</name>
        <dbReference type="ChEBI" id="CHEBI:190135"/>
    </cofactor>
    <text evidence="1">Binds 1 [2Fe-2S] cluster per subunit.</text>
</comment>
<dbReference type="GO" id="GO:0050660">
    <property type="term" value="F:flavin adenine dinucleotide binding"/>
    <property type="evidence" value="ECO:0007669"/>
    <property type="project" value="InterPro"/>
</dbReference>
<dbReference type="InterPro" id="IPR017927">
    <property type="entry name" value="FAD-bd_FR_type"/>
</dbReference>
<proteinExistence type="predicted"/>
<dbReference type="InterPro" id="IPR012165">
    <property type="entry name" value="Cyt_c3_hydrogenase_gsu"/>
</dbReference>
<protein>
    <submittedName>
        <fullName evidence="3">Ferredoxin--NADP+ reductase, subunit alpha</fullName>
        <ecNumber evidence="3">1.18.1.2</ecNumber>
    </submittedName>
</protein>
<feature type="binding site" evidence="1">
    <location>
        <position position="262"/>
    </location>
    <ligand>
        <name>[2Fe-2S] cluster</name>
        <dbReference type="ChEBI" id="CHEBI:190135"/>
    </ligand>
</feature>
<dbReference type="EC" id="1.18.1.2" evidence="3"/>